<organism evidence="1 2">
    <name type="scientific">Colletotrichum shisoi</name>
    <dbReference type="NCBI Taxonomy" id="2078593"/>
    <lineage>
        <taxon>Eukaryota</taxon>
        <taxon>Fungi</taxon>
        <taxon>Dikarya</taxon>
        <taxon>Ascomycota</taxon>
        <taxon>Pezizomycotina</taxon>
        <taxon>Sordariomycetes</taxon>
        <taxon>Hypocreomycetidae</taxon>
        <taxon>Glomerellales</taxon>
        <taxon>Glomerellaceae</taxon>
        <taxon>Colletotrichum</taxon>
        <taxon>Colletotrichum destructivum species complex</taxon>
    </lineage>
</organism>
<dbReference type="AlphaFoldDB" id="A0A5Q4BCB9"/>
<name>A0A5Q4BCB9_9PEZI</name>
<gene>
    <name evidence="1" type="ORF">CSHISOI_11084</name>
</gene>
<protein>
    <submittedName>
        <fullName evidence="1">Uncharacterized protein</fullName>
    </submittedName>
</protein>
<dbReference type="Proteomes" id="UP000326340">
    <property type="component" value="Unassembled WGS sequence"/>
</dbReference>
<dbReference type="EMBL" id="PUHP01002493">
    <property type="protein sequence ID" value="TQN64334.1"/>
    <property type="molecule type" value="Genomic_DNA"/>
</dbReference>
<sequence>MTAASVVILATASNNQSKVITLCSGSRQATMRLQLRHACGPTRPVVPGRCHQRQPGINAKHRKGVPFHPYRLIWYPETCSLPAPLMVALPFQRRGLSQQQLRNSTGPSRSAAAINDLSTPFYVPTEREIIRRGTLVGQRTAGRLERKRG</sequence>
<evidence type="ECO:0000313" key="1">
    <source>
        <dbReference type="EMBL" id="TQN64334.1"/>
    </source>
</evidence>
<accession>A0A5Q4BCB9</accession>
<reference evidence="1 2" key="1">
    <citation type="journal article" date="2019" name="Sci. Rep.">
        <title>Colletotrichum shisoi sp. nov., an anthracnose pathogen of Perilla frutescens in Japan: molecular phylogenetic, morphological and genomic evidence.</title>
        <authorList>
            <person name="Gan P."/>
            <person name="Tsushima A."/>
            <person name="Hiroyama R."/>
            <person name="Narusaka M."/>
            <person name="Takano Y."/>
            <person name="Narusaka Y."/>
            <person name="Kawaradani M."/>
            <person name="Damm U."/>
            <person name="Shirasu K."/>
        </authorList>
    </citation>
    <scope>NUCLEOTIDE SEQUENCE [LARGE SCALE GENOMIC DNA]</scope>
    <source>
        <strain evidence="1 2">PG-2018a</strain>
    </source>
</reference>
<proteinExistence type="predicted"/>
<keyword evidence="2" id="KW-1185">Reference proteome</keyword>
<comment type="caution">
    <text evidence="1">The sequence shown here is derived from an EMBL/GenBank/DDBJ whole genome shotgun (WGS) entry which is preliminary data.</text>
</comment>
<evidence type="ECO:0000313" key="2">
    <source>
        <dbReference type="Proteomes" id="UP000326340"/>
    </source>
</evidence>